<keyword evidence="2" id="KW-0378">Hydrolase</keyword>
<protein>
    <submittedName>
        <fullName evidence="2">DEAD/DEAH box helicase family protein</fullName>
    </submittedName>
</protein>
<dbReference type="GO" id="GO:0004386">
    <property type="term" value="F:helicase activity"/>
    <property type="evidence" value="ECO:0007669"/>
    <property type="project" value="UniProtKB-KW"/>
</dbReference>
<dbReference type="KEGG" id="fms:M1R53_00800"/>
<keyword evidence="2" id="KW-0347">Helicase</keyword>
<dbReference type="EMBL" id="CP096649">
    <property type="protein sequence ID" value="UQK59238.1"/>
    <property type="molecule type" value="Genomic_DNA"/>
</dbReference>
<keyword evidence="2" id="KW-0067">ATP-binding</keyword>
<proteinExistence type="predicted"/>
<dbReference type="Gene3D" id="3.40.50.300">
    <property type="entry name" value="P-loop containing nucleotide triphosphate hydrolases"/>
    <property type="match status" value="2"/>
</dbReference>
<dbReference type="GO" id="GO:0005524">
    <property type="term" value="F:ATP binding"/>
    <property type="evidence" value="ECO:0007669"/>
    <property type="project" value="InterPro"/>
</dbReference>
<sequence>MILNLFDFQSDAKNYLLDKVNDPSSKQRIIVKSPTGSGKTVILISFIEDYLLYKDSNKIFIWLTPGKGDLEEQSKEKMEAILPNAKTANISDALLQGFKPGHTYFINWEMITNKTNNALKDSEKKNLYERIAEAHREQYSFITIIDEEHLNNTAKADDVLTAFNAEKEIRVSATTKKNPMAEYYEIPEEEVINSGLITKALYINPDIDIEQVDDLESEAFYLLQKADDKRKEIKNEYIKNNEDINPLVIIQFPDMSTRMIESVEEMLDGLGYNYKNKLVAKWLSESQINTYNLEENNAQPNFLIMKQAISTGWDCPRAKILVKLRENVSENFEIQTLGRIRRMPKAKHYENDLLDYCFLYTFDEKYKERVLQGGNSYEVKRLFLKDKCKNFELIKQVRNKDYNAIDEVLIRDRAHDYFVNKYKLGNVKEDNKKAMEASGYIFGTLIYSTFRSGKFQQLKDIQNMKLGEHKQISYEVSTTDHGIDCLHAVDMIKKVTGVPSKKMRAILQYLFYTNMRYNKKLLNLSNREWYAFMINNAYKLRDDFQELAAGTDKNYIEYLEAKTSVWKLPVEDFYKYAPYETDIEVYEKNAYKDYTTAMTASNFRSEPEQLFENYLENNDKVDWYYKNGDTGQQYLSVLYGNNLDKEYLFYPDYIVKMKNGDIWII</sequence>
<evidence type="ECO:0000259" key="1">
    <source>
        <dbReference type="Pfam" id="PF04851"/>
    </source>
</evidence>
<keyword evidence="2" id="KW-0547">Nucleotide-binding</keyword>
<name>A0A9E7DJB2_9FIRM</name>
<dbReference type="Proteomes" id="UP000831151">
    <property type="component" value="Chromosome"/>
</dbReference>
<dbReference type="Pfam" id="PF04851">
    <property type="entry name" value="ResIII"/>
    <property type="match status" value="1"/>
</dbReference>
<gene>
    <name evidence="2" type="ORF">M1R53_00800</name>
</gene>
<dbReference type="REBASE" id="620318">
    <property type="entry name" value="Fma61C2ORF795P"/>
</dbReference>
<organism evidence="2 3">
    <name type="scientific">Fenollaria massiliensis</name>
    <dbReference type="NCBI Taxonomy" id="938288"/>
    <lineage>
        <taxon>Bacteria</taxon>
        <taxon>Bacillati</taxon>
        <taxon>Bacillota</taxon>
        <taxon>Clostridia</taxon>
        <taxon>Eubacteriales</taxon>
        <taxon>Fenollaria</taxon>
    </lineage>
</organism>
<dbReference type="SUPFAM" id="SSF52540">
    <property type="entry name" value="P-loop containing nucleoside triphosphate hydrolases"/>
    <property type="match status" value="2"/>
</dbReference>
<feature type="domain" description="Helicase/UvrB N-terminal" evidence="1">
    <location>
        <begin position="4"/>
        <end position="176"/>
    </location>
</feature>
<evidence type="ECO:0000313" key="2">
    <source>
        <dbReference type="EMBL" id="UQK59238.1"/>
    </source>
</evidence>
<dbReference type="AlphaFoldDB" id="A0A9E7DJB2"/>
<dbReference type="CDD" id="cd18785">
    <property type="entry name" value="SF2_C"/>
    <property type="match status" value="1"/>
</dbReference>
<evidence type="ECO:0000313" key="3">
    <source>
        <dbReference type="Proteomes" id="UP000831151"/>
    </source>
</evidence>
<dbReference type="RefSeq" id="WP_249242740.1">
    <property type="nucleotide sequence ID" value="NZ_CP096649.1"/>
</dbReference>
<dbReference type="GO" id="GO:0016787">
    <property type="term" value="F:hydrolase activity"/>
    <property type="evidence" value="ECO:0007669"/>
    <property type="project" value="InterPro"/>
</dbReference>
<dbReference type="InterPro" id="IPR027417">
    <property type="entry name" value="P-loop_NTPase"/>
</dbReference>
<accession>A0A9E7DJB2</accession>
<dbReference type="InterPro" id="IPR006935">
    <property type="entry name" value="Helicase/UvrB_N"/>
</dbReference>
<keyword evidence="3" id="KW-1185">Reference proteome</keyword>
<reference evidence="2" key="1">
    <citation type="submission" date="2022-04" db="EMBL/GenBank/DDBJ databases">
        <title>Complete genome sequences of Ezakiella coagulans and Fenollaria massiliensis.</title>
        <authorList>
            <person name="France M.T."/>
            <person name="Clifford J."/>
            <person name="Narina S."/>
            <person name="Rutt L."/>
            <person name="Ravel J."/>
        </authorList>
    </citation>
    <scope>NUCLEOTIDE SEQUENCE</scope>
    <source>
        <strain evidence="2">C0061C2</strain>
    </source>
</reference>
<dbReference type="GO" id="GO:0003677">
    <property type="term" value="F:DNA binding"/>
    <property type="evidence" value="ECO:0007669"/>
    <property type="project" value="InterPro"/>
</dbReference>